<comment type="caution">
    <text evidence="2">The sequence shown here is derived from an EMBL/GenBank/DDBJ whole genome shotgun (WGS) entry which is preliminary data.</text>
</comment>
<dbReference type="InterPro" id="IPR029058">
    <property type="entry name" value="AB_hydrolase_fold"/>
</dbReference>
<evidence type="ECO:0000313" key="2">
    <source>
        <dbReference type="EMBL" id="GAN53817.1"/>
    </source>
</evidence>
<protein>
    <submittedName>
        <fullName evidence="2">Peptidase</fullName>
    </submittedName>
</protein>
<dbReference type="EMBL" id="BALE01000011">
    <property type="protein sequence ID" value="GAN53817.1"/>
    <property type="molecule type" value="Genomic_DNA"/>
</dbReference>
<name>A0A0D6MJM7_9PROT</name>
<accession>A0A0D6MJM7</accession>
<dbReference type="GO" id="GO:0006508">
    <property type="term" value="P:proteolysis"/>
    <property type="evidence" value="ECO:0007669"/>
    <property type="project" value="InterPro"/>
</dbReference>
<dbReference type="Gene3D" id="3.40.50.1820">
    <property type="entry name" value="alpha/beta hydrolase"/>
    <property type="match status" value="1"/>
</dbReference>
<dbReference type="Gene3D" id="2.120.10.30">
    <property type="entry name" value="TolB, C-terminal domain"/>
    <property type="match status" value="1"/>
</dbReference>
<dbReference type="SUPFAM" id="SSF53474">
    <property type="entry name" value="alpha/beta-Hydrolases"/>
    <property type="match status" value="1"/>
</dbReference>
<dbReference type="SUPFAM" id="SSF82171">
    <property type="entry name" value="DPP6 N-terminal domain-like"/>
    <property type="match status" value="1"/>
</dbReference>
<proteinExistence type="predicted"/>
<dbReference type="InterPro" id="IPR001375">
    <property type="entry name" value="Peptidase_S9_cat"/>
</dbReference>
<sequence>MPSENRPSRSSWVTPELVAGRTIGLSDLRTWHGRIYWLEARPAEGRTVLVCAAPDGAISDVTDARINVGSRVHEYGGGAYAPGGAGELPAIFCSDRTDGGVWRLDGDDVRRVAGVEGLRYADFSVLSDGASAICVREDHRLVGTDGAHEPVNTLVWLDGRDPAGVILAEGADFYASPRLSPDGRHLAWIEWDHPSMPWDATRLKVAPVQRDETGNLSLGPARQLAGDDPESVLEPVWMADGSLVATTDRSGYWNPVDMLAPSGEPGGAPWPAMAAEIGLPHWVFGQMTMAPVLLGAAPGLLCLAIEGGLSSVCLLTRSGAERVDLGTPQNVPQVLGPAADFADSVFAWIDTPEDRPPAVVTGHSGSTPRVLRRATELPEDLPPDAISRPEQLRFPSGDGSAHALYYPPCGTVSGPPPLVVMAHGGPTGRASPAFSFKVQWWTSRGFAVLDVNYRGSTGFGRSYRKALDGQWAVADVADVLAGVRYAIETGRADPRACVIRGSSAGGLTVLCALAQSDLFAAGTSLYGVTDLRALAAETHKFEARYLDRLIGPYPQDEATYLARSPIAQASQIRSPVLFLHGSEDRVVPPAQATDMAEKLRAQGVRVAHHVYEGEGHGFRQQATLLDASERELAFYLDVFG</sequence>
<dbReference type="PANTHER" id="PTHR43056">
    <property type="entry name" value="PEPTIDASE S9 PROLYL OLIGOPEPTIDASE"/>
    <property type="match status" value="1"/>
</dbReference>
<dbReference type="InterPro" id="IPR050585">
    <property type="entry name" value="Xaa-Pro_dipeptidyl-ppase/CocE"/>
</dbReference>
<keyword evidence="3" id="KW-1185">Reference proteome</keyword>
<dbReference type="OrthoDB" id="1094230at2"/>
<evidence type="ECO:0000313" key="3">
    <source>
        <dbReference type="Proteomes" id="UP000032679"/>
    </source>
</evidence>
<dbReference type="Proteomes" id="UP000032679">
    <property type="component" value="Unassembled WGS sequence"/>
</dbReference>
<dbReference type="InterPro" id="IPR011042">
    <property type="entry name" value="6-blade_b-propeller_TolB-like"/>
</dbReference>
<dbReference type="PANTHER" id="PTHR43056:SF5">
    <property type="entry name" value="PEPTIDASE S9 PROLYL OLIGOPEPTIDASE CATALYTIC DOMAIN-CONTAINING PROTEIN"/>
    <property type="match status" value="1"/>
</dbReference>
<dbReference type="STRING" id="1231623.Tasa_011_036"/>
<evidence type="ECO:0000259" key="1">
    <source>
        <dbReference type="Pfam" id="PF00326"/>
    </source>
</evidence>
<feature type="domain" description="Peptidase S9 prolyl oligopeptidase catalytic" evidence="1">
    <location>
        <begin position="433"/>
        <end position="640"/>
    </location>
</feature>
<gene>
    <name evidence="2" type="ORF">Tasa_011_036</name>
</gene>
<dbReference type="AlphaFoldDB" id="A0A0D6MJM7"/>
<dbReference type="GO" id="GO:0008236">
    <property type="term" value="F:serine-type peptidase activity"/>
    <property type="evidence" value="ECO:0007669"/>
    <property type="project" value="InterPro"/>
</dbReference>
<reference evidence="2 3" key="1">
    <citation type="submission" date="2012-10" db="EMBL/GenBank/DDBJ databases">
        <title>Genome sequencing of Tanticharoenia sakaeratensis NBRC 103193.</title>
        <authorList>
            <person name="Azuma Y."/>
            <person name="Hadano H."/>
            <person name="Hirakawa H."/>
            <person name="Matsushita K."/>
        </authorList>
    </citation>
    <scope>NUCLEOTIDE SEQUENCE [LARGE SCALE GENOMIC DNA]</scope>
    <source>
        <strain evidence="2 3">NBRC 103193</strain>
    </source>
</reference>
<organism evidence="2 3">
    <name type="scientific">Tanticharoenia sakaeratensis NBRC 103193</name>
    <dbReference type="NCBI Taxonomy" id="1231623"/>
    <lineage>
        <taxon>Bacteria</taxon>
        <taxon>Pseudomonadati</taxon>
        <taxon>Pseudomonadota</taxon>
        <taxon>Alphaproteobacteria</taxon>
        <taxon>Acetobacterales</taxon>
        <taxon>Acetobacteraceae</taxon>
        <taxon>Tanticharoenia</taxon>
    </lineage>
</organism>
<dbReference type="RefSeq" id="WP_048848156.1">
    <property type="nucleotide sequence ID" value="NZ_BALE01000011.1"/>
</dbReference>
<dbReference type="Pfam" id="PF00326">
    <property type="entry name" value="Peptidase_S9"/>
    <property type="match status" value="1"/>
</dbReference>